<dbReference type="PANTHER" id="PTHR44688">
    <property type="entry name" value="DNA-BINDING TRANSCRIPTIONAL ACTIVATOR DEVR_DOSR"/>
    <property type="match status" value="1"/>
</dbReference>
<dbReference type="InterPro" id="IPR036388">
    <property type="entry name" value="WH-like_DNA-bd_sf"/>
</dbReference>
<protein>
    <recommendedName>
        <fullName evidence="4">HTH luxR-type domain-containing protein</fullName>
    </recommendedName>
</protein>
<evidence type="ECO:0000256" key="2">
    <source>
        <dbReference type="ARBA" id="ARBA00023125"/>
    </source>
</evidence>
<dbReference type="PANTHER" id="PTHR44688:SF16">
    <property type="entry name" value="DNA-BINDING TRANSCRIPTIONAL ACTIVATOR DEVR_DOSR"/>
    <property type="match status" value="1"/>
</dbReference>
<reference evidence="5 6" key="1">
    <citation type="submission" date="2015-03" db="EMBL/GenBank/DDBJ databases">
        <title>Genome sequence of Pseudoalteromonas aurantia.</title>
        <authorList>
            <person name="Xie B.-B."/>
            <person name="Rong J.-C."/>
            <person name="Qin Q.-L."/>
            <person name="Zhang Y.-Z."/>
        </authorList>
    </citation>
    <scope>NUCLEOTIDE SEQUENCE [LARGE SCALE GENOMIC DNA]</scope>
    <source>
        <strain evidence="5 6">208</strain>
    </source>
</reference>
<dbReference type="Gene3D" id="1.10.10.10">
    <property type="entry name" value="Winged helix-like DNA-binding domain superfamily/Winged helix DNA-binding domain"/>
    <property type="match status" value="1"/>
</dbReference>
<dbReference type="PRINTS" id="PR00038">
    <property type="entry name" value="HTHLUXR"/>
</dbReference>
<keyword evidence="3" id="KW-0804">Transcription</keyword>
<dbReference type="InterPro" id="IPR016032">
    <property type="entry name" value="Sig_transdc_resp-reg_C-effctor"/>
</dbReference>
<organism evidence="5 6">
    <name type="scientific">Pseudoalteromonas aurantia 208</name>
    <dbReference type="NCBI Taxonomy" id="1314867"/>
    <lineage>
        <taxon>Bacteria</taxon>
        <taxon>Pseudomonadati</taxon>
        <taxon>Pseudomonadota</taxon>
        <taxon>Gammaproteobacteria</taxon>
        <taxon>Alteromonadales</taxon>
        <taxon>Pseudoalteromonadaceae</taxon>
        <taxon>Pseudoalteromonas</taxon>
    </lineage>
</organism>
<evidence type="ECO:0000313" key="6">
    <source>
        <dbReference type="Proteomes" id="UP000615755"/>
    </source>
</evidence>
<evidence type="ECO:0000259" key="4">
    <source>
        <dbReference type="PROSITE" id="PS50043"/>
    </source>
</evidence>
<evidence type="ECO:0000256" key="3">
    <source>
        <dbReference type="ARBA" id="ARBA00023163"/>
    </source>
</evidence>
<dbReference type="PROSITE" id="PS50043">
    <property type="entry name" value="HTH_LUXR_2"/>
    <property type="match status" value="1"/>
</dbReference>
<proteinExistence type="predicted"/>
<dbReference type="CDD" id="cd06170">
    <property type="entry name" value="LuxR_C_like"/>
    <property type="match status" value="1"/>
</dbReference>
<dbReference type="SMART" id="SM00421">
    <property type="entry name" value="HTH_LUXR"/>
    <property type="match status" value="1"/>
</dbReference>
<comment type="caution">
    <text evidence="5">The sequence shown here is derived from an EMBL/GenBank/DDBJ whole genome shotgun (WGS) entry which is preliminary data.</text>
</comment>
<name>A0ABR9EFW3_9GAMM</name>
<sequence>MLPKMSSSAFLLLDKEPINTIGINVLQPLLKTQGLDVTTGTDIADVPEGTRLLFIETATNDAWNKLKEQLVRLKVSCDIILFNLDENPELANRALLSGIRGVFYTTDNADVLMKGIRLLMEDQLWYRREIMCNALNRMLQFNKDALHKLTEGDIEPVKLTKREKAIISLMSKGAKNKEIAEDLNISPHTVKTHLYSAFRKTKCRNRIELLSWAQQNIPDEIR</sequence>
<dbReference type="Proteomes" id="UP000615755">
    <property type="component" value="Unassembled WGS sequence"/>
</dbReference>
<evidence type="ECO:0000256" key="1">
    <source>
        <dbReference type="ARBA" id="ARBA00023015"/>
    </source>
</evidence>
<gene>
    <name evidence="5" type="ORF">PAUR_a4455</name>
</gene>
<dbReference type="PROSITE" id="PS00622">
    <property type="entry name" value="HTH_LUXR_1"/>
    <property type="match status" value="1"/>
</dbReference>
<dbReference type="Gene3D" id="3.40.50.2300">
    <property type="match status" value="1"/>
</dbReference>
<keyword evidence="1" id="KW-0805">Transcription regulation</keyword>
<feature type="domain" description="HTH luxR-type" evidence="4">
    <location>
        <begin position="152"/>
        <end position="217"/>
    </location>
</feature>
<dbReference type="InterPro" id="IPR000792">
    <property type="entry name" value="Tscrpt_reg_LuxR_C"/>
</dbReference>
<keyword evidence="2" id="KW-0238">DNA-binding</keyword>
<dbReference type="Pfam" id="PF00196">
    <property type="entry name" value="GerE"/>
    <property type="match status" value="1"/>
</dbReference>
<dbReference type="SUPFAM" id="SSF46894">
    <property type="entry name" value="C-terminal effector domain of the bipartite response regulators"/>
    <property type="match status" value="1"/>
</dbReference>
<keyword evidence="6" id="KW-1185">Reference proteome</keyword>
<evidence type="ECO:0000313" key="5">
    <source>
        <dbReference type="EMBL" id="MBE0369867.1"/>
    </source>
</evidence>
<dbReference type="EMBL" id="AQGV01000014">
    <property type="protein sequence ID" value="MBE0369867.1"/>
    <property type="molecule type" value="Genomic_DNA"/>
</dbReference>
<accession>A0ABR9EFW3</accession>